<dbReference type="GO" id="GO:0005524">
    <property type="term" value="F:ATP binding"/>
    <property type="evidence" value="ECO:0007669"/>
    <property type="project" value="UniProtKB-KW"/>
</dbReference>
<sequence length="189" mass="21836">MKKVGILGGTFDPPHLGHFIIANEVKEELELDEIWFMPNQEPPHKVRSNSVPASDRVRMLELGITGQPGFKVETIELDRQGPSYTYDTIKLLNELYEQYSFYFIIGADMVEYLPKWHNINELITMVRFIGVNRPAYELESDYPITYANVPDVAISSSLIRDRLQKGRSIAFLVPHEIRDYIKEKKLYGS</sequence>
<evidence type="ECO:0000256" key="10">
    <source>
        <dbReference type="HAMAP-Rule" id="MF_00244"/>
    </source>
</evidence>
<dbReference type="EC" id="2.7.7.18" evidence="10"/>
<dbReference type="PANTHER" id="PTHR39321:SF3">
    <property type="entry name" value="PHOSPHOPANTETHEINE ADENYLYLTRANSFERASE"/>
    <property type="match status" value="1"/>
</dbReference>
<evidence type="ECO:0000256" key="5">
    <source>
        <dbReference type="ARBA" id="ARBA00022695"/>
    </source>
</evidence>
<dbReference type="OrthoDB" id="5295945at2"/>
<dbReference type="NCBIfam" id="NF000840">
    <property type="entry name" value="PRK00071.1-3"/>
    <property type="match status" value="1"/>
</dbReference>
<feature type="domain" description="Cytidyltransferase-like" evidence="11">
    <location>
        <begin position="6"/>
        <end position="162"/>
    </location>
</feature>
<keyword evidence="13" id="KW-1185">Reference proteome</keyword>
<dbReference type="EMBL" id="WBOT01000002">
    <property type="protein sequence ID" value="KAB2333941.1"/>
    <property type="molecule type" value="Genomic_DNA"/>
</dbReference>
<comment type="similarity">
    <text evidence="10">Belongs to the NadD family.</text>
</comment>
<gene>
    <name evidence="10" type="primary">nadD</name>
    <name evidence="12" type="ORF">F7732_07610</name>
</gene>
<dbReference type="Pfam" id="PF01467">
    <property type="entry name" value="CTP_transf_like"/>
    <property type="match status" value="1"/>
</dbReference>
<evidence type="ECO:0000256" key="1">
    <source>
        <dbReference type="ARBA" id="ARBA00002324"/>
    </source>
</evidence>
<accession>A0A7V7UW96</accession>
<keyword evidence="8 10" id="KW-0520">NAD</keyword>
<keyword evidence="5 10" id="KW-0548">Nucleotidyltransferase</keyword>
<comment type="function">
    <text evidence="1 10">Catalyzes the reversible adenylation of nicotinate mononucleotide (NaMN) to nicotinic acid adenine dinucleotide (NaAD).</text>
</comment>
<dbReference type="UniPathway" id="UPA00253">
    <property type="reaction ID" value="UER00332"/>
</dbReference>
<evidence type="ECO:0000256" key="8">
    <source>
        <dbReference type="ARBA" id="ARBA00023027"/>
    </source>
</evidence>
<dbReference type="SUPFAM" id="SSF52374">
    <property type="entry name" value="Nucleotidylyl transferase"/>
    <property type="match status" value="1"/>
</dbReference>
<dbReference type="AlphaFoldDB" id="A0A7V7UW96"/>
<dbReference type="InterPro" id="IPR004821">
    <property type="entry name" value="Cyt_trans-like"/>
</dbReference>
<dbReference type="RefSeq" id="WP_151573305.1">
    <property type="nucleotide sequence ID" value="NZ_WBOT01000002.1"/>
</dbReference>
<dbReference type="GO" id="GO:0004515">
    <property type="term" value="F:nicotinate-nucleotide adenylyltransferase activity"/>
    <property type="evidence" value="ECO:0007669"/>
    <property type="project" value="UniProtKB-UniRule"/>
</dbReference>
<evidence type="ECO:0000256" key="7">
    <source>
        <dbReference type="ARBA" id="ARBA00022840"/>
    </source>
</evidence>
<evidence type="ECO:0000256" key="3">
    <source>
        <dbReference type="ARBA" id="ARBA00022642"/>
    </source>
</evidence>
<evidence type="ECO:0000256" key="2">
    <source>
        <dbReference type="ARBA" id="ARBA00005019"/>
    </source>
</evidence>
<keyword evidence="4 10" id="KW-0808">Transferase</keyword>
<comment type="catalytic activity">
    <reaction evidence="9 10">
        <text>nicotinate beta-D-ribonucleotide + ATP + H(+) = deamido-NAD(+) + diphosphate</text>
        <dbReference type="Rhea" id="RHEA:22860"/>
        <dbReference type="ChEBI" id="CHEBI:15378"/>
        <dbReference type="ChEBI" id="CHEBI:30616"/>
        <dbReference type="ChEBI" id="CHEBI:33019"/>
        <dbReference type="ChEBI" id="CHEBI:57502"/>
        <dbReference type="ChEBI" id="CHEBI:58437"/>
        <dbReference type="EC" id="2.7.7.18"/>
    </reaction>
</comment>
<reference evidence="12 13" key="1">
    <citation type="journal article" date="2014" name="Arch. Microbiol.">
        <title>Bacillus mesophilum sp. nov., strain IITR-54T, a novel 4-chlorobiphenyl dechlorinating bacterium.</title>
        <authorList>
            <person name="Manickam N."/>
            <person name="Singh N.K."/>
            <person name="Bajaj A."/>
            <person name="Kumar R.M."/>
            <person name="Kaur G."/>
            <person name="Kaur N."/>
            <person name="Bala M."/>
            <person name="Kumar A."/>
            <person name="Mayilraj S."/>
        </authorList>
    </citation>
    <scope>NUCLEOTIDE SEQUENCE [LARGE SCALE GENOMIC DNA]</scope>
    <source>
        <strain evidence="12 13">IITR-54</strain>
    </source>
</reference>
<proteinExistence type="inferred from homology"/>
<keyword evidence="7 10" id="KW-0067">ATP-binding</keyword>
<dbReference type="InterPro" id="IPR005248">
    <property type="entry name" value="NadD/NMNAT"/>
</dbReference>
<dbReference type="HAMAP" id="MF_00244">
    <property type="entry name" value="NaMN_adenylyltr"/>
    <property type="match status" value="1"/>
</dbReference>
<name>A0A7V7UW96_9BACI</name>
<dbReference type="NCBIfam" id="NF000841">
    <property type="entry name" value="PRK00071.1-4"/>
    <property type="match status" value="1"/>
</dbReference>
<keyword evidence="6 10" id="KW-0547">Nucleotide-binding</keyword>
<dbReference type="NCBIfam" id="TIGR00125">
    <property type="entry name" value="cyt_tran_rel"/>
    <property type="match status" value="1"/>
</dbReference>
<dbReference type="Gene3D" id="3.40.50.620">
    <property type="entry name" value="HUPs"/>
    <property type="match status" value="1"/>
</dbReference>
<evidence type="ECO:0000313" key="13">
    <source>
        <dbReference type="Proteomes" id="UP000441354"/>
    </source>
</evidence>
<evidence type="ECO:0000313" key="12">
    <source>
        <dbReference type="EMBL" id="KAB2333941.1"/>
    </source>
</evidence>
<dbReference type="InterPro" id="IPR014729">
    <property type="entry name" value="Rossmann-like_a/b/a_fold"/>
</dbReference>
<comment type="caution">
    <text evidence="12">The sequence shown here is derived from an EMBL/GenBank/DDBJ whole genome shotgun (WGS) entry which is preliminary data.</text>
</comment>
<dbReference type="NCBIfam" id="TIGR00482">
    <property type="entry name" value="nicotinate (nicotinamide) nucleotide adenylyltransferase"/>
    <property type="match status" value="1"/>
</dbReference>
<organism evidence="12 13">
    <name type="scientific">Bacillus mesophilum</name>
    <dbReference type="NCBI Taxonomy" id="1071718"/>
    <lineage>
        <taxon>Bacteria</taxon>
        <taxon>Bacillati</taxon>
        <taxon>Bacillota</taxon>
        <taxon>Bacilli</taxon>
        <taxon>Bacillales</taxon>
        <taxon>Bacillaceae</taxon>
        <taxon>Bacillus</taxon>
    </lineage>
</organism>
<keyword evidence="3 10" id="KW-0662">Pyridine nucleotide biosynthesis</keyword>
<dbReference type="Proteomes" id="UP000441354">
    <property type="component" value="Unassembled WGS sequence"/>
</dbReference>
<evidence type="ECO:0000256" key="4">
    <source>
        <dbReference type="ARBA" id="ARBA00022679"/>
    </source>
</evidence>
<dbReference type="PANTHER" id="PTHR39321">
    <property type="entry name" value="NICOTINATE-NUCLEOTIDE ADENYLYLTRANSFERASE-RELATED"/>
    <property type="match status" value="1"/>
</dbReference>
<comment type="pathway">
    <text evidence="2 10">Cofactor biosynthesis; NAD(+) biosynthesis; deamido-NAD(+) from nicotinate D-ribonucleotide: step 1/1.</text>
</comment>
<evidence type="ECO:0000259" key="11">
    <source>
        <dbReference type="Pfam" id="PF01467"/>
    </source>
</evidence>
<evidence type="ECO:0000256" key="6">
    <source>
        <dbReference type="ARBA" id="ARBA00022741"/>
    </source>
</evidence>
<evidence type="ECO:0000256" key="9">
    <source>
        <dbReference type="ARBA" id="ARBA00048721"/>
    </source>
</evidence>
<dbReference type="CDD" id="cd02165">
    <property type="entry name" value="NMNAT"/>
    <property type="match status" value="1"/>
</dbReference>
<protein>
    <recommendedName>
        <fullName evidence="10">Probable nicotinate-nucleotide adenylyltransferase</fullName>
        <ecNumber evidence="10">2.7.7.18</ecNumber>
    </recommendedName>
    <alternativeName>
        <fullName evidence="10">Deamido-NAD(+) diphosphorylase</fullName>
    </alternativeName>
    <alternativeName>
        <fullName evidence="10">Deamido-NAD(+) pyrophosphorylase</fullName>
    </alternativeName>
    <alternativeName>
        <fullName evidence="10">Nicotinate mononucleotide adenylyltransferase</fullName>
        <shortName evidence="10">NaMN adenylyltransferase</shortName>
    </alternativeName>
</protein>
<dbReference type="GO" id="GO:0009435">
    <property type="term" value="P:NAD+ biosynthetic process"/>
    <property type="evidence" value="ECO:0007669"/>
    <property type="project" value="UniProtKB-UniRule"/>
</dbReference>